<dbReference type="AlphaFoldDB" id="A0AB40DFP5"/>
<evidence type="ECO:0000259" key="1">
    <source>
        <dbReference type="Pfam" id="PF16012"/>
    </source>
</evidence>
<evidence type="ECO:0000313" key="2">
    <source>
        <dbReference type="Proteomes" id="UP001652628"/>
    </source>
</evidence>
<keyword evidence="2" id="KW-1185">Reference proteome</keyword>
<proteinExistence type="predicted"/>
<sequence length="272" mass="30646">MDSADCSSESDLSSWSNCSVGDGPTASSCTLQACPSKGCNVDCCGGDPERPPYKRVMPEDRRYGVVVSNEENPSCCEFTCVLQFLLKSFHRVKEEVSSLRFSECTSVAKFDCNLLIVGEDDYTKDWLITQTRAICPPFKVTSFIRHFELIKVSFVIPKVDARLCRIFYLFEKQNCGLGTGKWCVVKQSPLDECSPEYQSKVVYPDAENVEILAYIDEESVDIIKNKCSKICFGLLSKGLAHPNDFVRKRFQSFQIYNFVSNISRALSLEDDL</sequence>
<dbReference type="RefSeq" id="XP_065721073.2">
    <property type="nucleotide sequence ID" value="XM_065865001.2"/>
</dbReference>
<evidence type="ECO:0000313" key="3">
    <source>
        <dbReference type="RefSeq" id="XP_065721073.2"/>
    </source>
</evidence>
<dbReference type="InterPro" id="IPR031961">
    <property type="entry name" value="DUF4780"/>
</dbReference>
<reference evidence="3" key="2">
    <citation type="submission" date="2025-08" db="UniProtKB">
        <authorList>
            <consortium name="RefSeq"/>
        </authorList>
    </citation>
    <scope>IDENTIFICATION</scope>
</reference>
<accession>A0AB40DFP5</accession>
<dbReference type="Proteomes" id="UP001652628">
    <property type="component" value="Chromosome 2L"/>
</dbReference>
<gene>
    <name evidence="3" type="primary">LOC136116976</name>
</gene>
<feature type="domain" description="DUF4780" evidence="1">
    <location>
        <begin position="56"/>
        <end position="234"/>
    </location>
</feature>
<protein>
    <recommendedName>
        <fullName evidence="1">DUF4780 domain-containing protein</fullName>
    </recommendedName>
</protein>
<dbReference type="GeneID" id="136116976"/>
<organism evidence="2 3">
    <name type="scientific">Drosophila suzukii</name>
    <name type="common">Spotted-wing drosophila fruit fly</name>
    <dbReference type="NCBI Taxonomy" id="28584"/>
    <lineage>
        <taxon>Eukaryota</taxon>
        <taxon>Metazoa</taxon>
        <taxon>Ecdysozoa</taxon>
        <taxon>Arthropoda</taxon>
        <taxon>Hexapoda</taxon>
        <taxon>Insecta</taxon>
        <taxon>Pterygota</taxon>
        <taxon>Neoptera</taxon>
        <taxon>Endopterygota</taxon>
        <taxon>Diptera</taxon>
        <taxon>Brachycera</taxon>
        <taxon>Muscomorpha</taxon>
        <taxon>Ephydroidea</taxon>
        <taxon>Drosophilidae</taxon>
        <taxon>Drosophila</taxon>
        <taxon>Sophophora</taxon>
    </lineage>
</organism>
<reference evidence="2" key="1">
    <citation type="submission" date="2025-05" db="UniProtKB">
        <authorList>
            <consortium name="RefSeq"/>
        </authorList>
    </citation>
    <scope>NUCLEOTIDE SEQUENCE [LARGE SCALE GENOMIC DNA]</scope>
</reference>
<name>A0AB40DFP5_DROSZ</name>
<dbReference type="Pfam" id="PF16012">
    <property type="entry name" value="DUF4780"/>
    <property type="match status" value="1"/>
</dbReference>